<evidence type="ECO:0000256" key="1">
    <source>
        <dbReference type="ARBA" id="ARBA00004477"/>
    </source>
</evidence>
<evidence type="ECO:0000259" key="11">
    <source>
        <dbReference type="Pfam" id="PF13231"/>
    </source>
</evidence>
<feature type="domain" description="Glycosyltransferase RgtA/B/C/D-like" evidence="11">
    <location>
        <begin position="65"/>
        <end position="205"/>
    </location>
</feature>
<evidence type="ECO:0000256" key="6">
    <source>
        <dbReference type="ARBA" id="ARBA00022692"/>
    </source>
</evidence>
<keyword evidence="7" id="KW-0256">Endoplasmic reticulum</keyword>
<feature type="transmembrane region" description="Helical" evidence="10">
    <location>
        <begin position="260"/>
        <end position="278"/>
    </location>
</feature>
<name>A0A0G0SP14_9BACT</name>
<dbReference type="Pfam" id="PF13231">
    <property type="entry name" value="PMT_2"/>
    <property type="match status" value="1"/>
</dbReference>
<dbReference type="PANTHER" id="PTHR12468">
    <property type="entry name" value="GPI MANNOSYLTRANSFERASE 2"/>
    <property type="match status" value="1"/>
</dbReference>
<dbReference type="GO" id="GO:0004376">
    <property type="term" value="F:GPI mannosyltransferase activity"/>
    <property type="evidence" value="ECO:0007669"/>
    <property type="project" value="InterPro"/>
</dbReference>
<comment type="subcellular location">
    <subcellularLocation>
        <location evidence="1">Endoplasmic reticulum membrane</location>
        <topology evidence="1">Multi-pass membrane protein</topology>
    </subcellularLocation>
</comment>
<comment type="pathway">
    <text evidence="2">Glycolipid biosynthesis; glycosylphosphatidylinositol-anchor biosynthesis.</text>
</comment>
<accession>A0A0G0SP14</accession>
<proteinExistence type="predicted"/>
<evidence type="ECO:0000256" key="7">
    <source>
        <dbReference type="ARBA" id="ARBA00022824"/>
    </source>
</evidence>
<keyword evidence="5" id="KW-0808">Transferase</keyword>
<dbReference type="GO" id="GO:0016020">
    <property type="term" value="C:membrane"/>
    <property type="evidence" value="ECO:0007669"/>
    <property type="project" value="GOC"/>
</dbReference>
<dbReference type="InterPro" id="IPR038731">
    <property type="entry name" value="RgtA/B/C-like"/>
</dbReference>
<feature type="transmembrane region" description="Helical" evidence="10">
    <location>
        <begin position="83"/>
        <end position="101"/>
    </location>
</feature>
<evidence type="ECO:0000256" key="9">
    <source>
        <dbReference type="ARBA" id="ARBA00023136"/>
    </source>
</evidence>
<keyword evidence="4" id="KW-0328">Glycosyltransferase</keyword>
<keyword evidence="9 10" id="KW-0472">Membrane</keyword>
<feature type="transmembrane region" description="Helical" evidence="10">
    <location>
        <begin position="5"/>
        <end position="29"/>
    </location>
</feature>
<evidence type="ECO:0000256" key="10">
    <source>
        <dbReference type="SAM" id="Phobius"/>
    </source>
</evidence>
<gene>
    <name evidence="12" type="ORF">UU02_C0012G0010</name>
</gene>
<feature type="transmembrane region" description="Helical" evidence="10">
    <location>
        <begin position="154"/>
        <end position="182"/>
    </location>
</feature>
<dbReference type="GO" id="GO:0031501">
    <property type="term" value="C:mannosyltransferase complex"/>
    <property type="evidence" value="ECO:0007669"/>
    <property type="project" value="TreeGrafter"/>
</dbReference>
<evidence type="ECO:0000256" key="3">
    <source>
        <dbReference type="ARBA" id="ARBA00022502"/>
    </source>
</evidence>
<dbReference type="InterPro" id="IPR007315">
    <property type="entry name" value="PIG-V/Gpi18"/>
</dbReference>
<feature type="transmembrane region" description="Helical" evidence="10">
    <location>
        <begin position="113"/>
        <end position="134"/>
    </location>
</feature>
<feature type="transmembrane region" description="Helical" evidence="10">
    <location>
        <begin position="290"/>
        <end position="312"/>
    </location>
</feature>
<comment type="caution">
    <text evidence="12">The sequence shown here is derived from an EMBL/GenBank/DDBJ whole genome shotgun (WGS) entry which is preliminary data.</text>
</comment>
<sequence length="359" mass="41336">MNKIIFYLIVNRIIILLLAFFLSGIRHFYNFLLTFGGRWDGNSYTFLATHGYVIQGPEKSFLVFPPLYPAFIKIFSLFGLDPILSGVIISNVFFVLGMVVLYKLVESTWNKKVALSTVILISVFPTTYFFSIAYPESLFVFLFSLSFYFAHKKSFLLSALIGGFATMTRPFGLVIFPSILVFMLNAKRLNLKNLLLTVLLFTLPILPYFHINYSLFGSPLAFTTLLKQNWQKSFDFPWNGIVSSWKRGIFTTDSFSYKYFVGYAEAITSTIAWIFVALGAKMWKIKSPYFLYLFLGTFFFTSTGFILSAPRYLLSIPPFFILFAELISKKRFILFIFAPICLGLLLWFIHNFALGQWAF</sequence>
<keyword evidence="8 10" id="KW-1133">Transmembrane helix</keyword>
<evidence type="ECO:0000256" key="4">
    <source>
        <dbReference type="ARBA" id="ARBA00022676"/>
    </source>
</evidence>
<dbReference type="EMBL" id="LBZA01000012">
    <property type="protein sequence ID" value="KKR64131.1"/>
    <property type="molecule type" value="Genomic_DNA"/>
</dbReference>
<dbReference type="GO" id="GO:0006506">
    <property type="term" value="P:GPI anchor biosynthetic process"/>
    <property type="evidence" value="ECO:0007669"/>
    <property type="project" value="UniProtKB-UniPathway"/>
</dbReference>
<dbReference type="GO" id="GO:0000009">
    <property type="term" value="F:alpha-1,6-mannosyltransferase activity"/>
    <property type="evidence" value="ECO:0007669"/>
    <property type="project" value="InterPro"/>
</dbReference>
<feature type="transmembrane region" description="Helical" evidence="10">
    <location>
        <begin position="332"/>
        <end position="354"/>
    </location>
</feature>
<dbReference type="UniPathway" id="UPA00196"/>
<feature type="transmembrane region" description="Helical" evidence="10">
    <location>
        <begin position="194"/>
        <end position="211"/>
    </location>
</feature>
<evidence type="ECO:0000313" key="12">
    <source>
        <dbReference type="EMBL" id="KKR64131.1"/>
    </source>
</evidence>
<dbReference type="PANTHER" id="PTHR12468:SF2">
    <property type="entry name" value="GPI MANNOSYLTRANSFERASE 2"/>
    <property type="match status" value="1"/>
</dbReference>
<keyword evidence="3" id="KW-0337">GPI-anchor biosynthesis</keyword>
<keyword evidence="6 10" id="KW-0812">Transmembrane</keyword>
<evidence type="ECO:0000256" key="8">
    <source>
        <dbReference type="ARBA" id="ARBA00022989"/>
    </source>
</evidence>
<evidence type="ECO:0000313" key="13">
    <source>
        <dbReference type="Proteomes" id="UP000034293"/>
    </source>
</evidence>
<protein>
    <recommendedName>
        <fullName evidence="11">Glycosyltransferase RgtA/B/C/D-like domain-containing protein</fullName>
    </recommendedName>
</protein>
<reference evidence="12 13" key="1">
    <citation type="journal article" date="2015" name="Nature">
        <title>rRNA introns, odd ribosomes, and small enigmatic genomes across a large radiation of phyla.</title>
        <authorList>
            <person name="Brown C.T."/>
            <person name="Hug L.A."/>
            <person name="Thomas B.C."/>
            <person name="Sharon I."/>
            <person name="Castelle C.J."/>
            <person name="Singh A."/>
            <person name="Wilkins M.J."/>
            <person name="Williams K.H."/>
            <person name="Banfield J.F."/>
        </authorList>
    </citation>
    <scope>NUCLEOTIDE SEQUENCE [LARGE SCALE GENOMIC DNA]</scope>
</reference>
<evidence type="ECO:0000256" key="5">
    <source>
        <dbReference type="ARBA" id="ARBA00022679"/>
    </source>
</evidence>
<dbReference type="AlphaFoldDB" id="A0A0G0SP14"/>
<dbReference type="Proteomes" id="UP000034293">
    <property type="component" value="Unassembled WGS sequence"/>
</dbReference>
<evidence type="ECO:0000256" key="2">
    <source>
        <dbReference type="ARBA" id="ARBA00004687"/>
    </source>
</evidence>
<organism evidence="12 13">
    <name type="scientific">Candidatus Woesebacteria bacterium GW2011_GWA1_40_43</name>
    <dbReference type="NCBI Taxonomy" id="1618553"/>
    <lineage>
        <taxon>Bacteria</taxon>
        <taxon>Candidatus Woeseibacteriota</taxon>
    </lineage>
</organism>